<dbReference type="AlphaFoldDB" id="A0AAD5C5A1"/>
<comment type="caution">
    <text evidence="1">The sequence shown here is derived from an EMBL/GenBank/DDBJ whole genome shotgun (WGS) entry which is preliminary data.</text>
</comment>
<organism evidence="1 2">
    <name type="scientific">Ambrosia artemisiifolia</name>
    <name type="common">Common ragweed</name>
    <dbReference type="NCBI Taxonomy" id="4212"/>
    <lineage>
        <taxon>Eukaryota</taxon>
        <taxon>Viridiplantae</taxon>
        <taxon>Streptophyta</taxon>
        <taxon>Embryophyta</taxon>
        <taxon>Tracheophyta</taxon>
        <taxon>Spermatophyta</taxon>
        <taxon>Magnoliopsida</taxon>
        <taxon>eudicotyledons</taxon>
        <taxon>Gunneridae</taxon>
        <taxon>Pentapetalae</taxon>
        <taxon>asterids</taxon>
        <taxon>campanulids</taxon>
        <taxon>Asterales</taxon>
        <taxon>Asteraceae</taxon>
        <taxon>Asteroideae</taxon>
        <taxon>Heliantheae alliance</taxon>
        <taxon>Heliantheae</taxon>
        <taxon>Ambrosia</taxon>
    </lineage>
</organism>
<sequence>MVHQFWVLLVIVTRYRKRLVARVSARNIGDDGVFDTDGFRERLSLEFLCFVMSSLSRIDEQSKTNWSMRRANRLNALATLVTKNQRRIILFLNDLKPAHLPPGFISTIYQC</sequence>
<reference evidence="1" key="1">
    <citation type="submission" date="2022-06" db="EMBL/GenBank/DDBJ databases">
        <title>Uncovering the hologenomic basis of an extraordinary plant invasion.</title>
        <authorList>
            <person name="Bieker V.C."/>
            <person name="Martin M.D."/>
            <person name="Gilbert T."/>
            <person name="Hodgins K."/>
            <person name="Battlay P."/>
            <person name="Petersen B."/>
            <person name="Wilson J."/>
        </authorList>
    </citation>
    <scope>NUCLEOTIDE SEQUENCE</scope>
    <source>
        <strain evidence="1">AA19_3_7</strain>
        <tissue evidence="1">Leaf</tissue>
    </source>
</reference>
<evidence type="ECO:0000313" key="1">
    <source>
        <dbReference type="EMBL" id="KAI7735300.1"/>
    </source>
</evidence>
<keyword evidence="2" id="KW-1185">Reference proteome</keyword>
<dbReference type="Proteomes" id="UP001206925">
    <property type="component" value="Unassembled WGS sequence"/>
</dbReference>
<gene>
    <name evidence="1" type="ORF">M8C21_019237</name>
</gene>
<protein>
    <submittedName>
        <fullName evidence="1">Uncharacterized protein</fullName>
    </submittedName>
</protein>
<proteinExistence type="predicted"/>
<evidence type="ECO:0000313" key="2">
    <source>
        <dbReference type="Proteomes" id="UP001206925"/>
    </source>
</evidence>
<accession>A0AAD5C5A1</accession>
<dbReference type="EMBL" id="JAMZMK010009507">
    <property type="protein sequence ID" value="KAI7735300.1"/>
    <property type="molecule type" value="Genomic_DNA"/>
</dbReference>
<name>A0AAD5C5A1_AMBAR</name>